<dbReference type="EMBL" id="JAWDJR010000020">
    <property type="protein sequence ID" value="KAK9956443.1"/>
    <property type="molecule type" value="Genomic_DNA"/>
</dbReference>
<reference evidence="7 8" key="1">
    <citation type="submission" date="2024-05" db="EMBL/GenBank/DDBJ databases">
        <title>A high-quality chromosomal-level genome assembly of Topmouth culter (Culter alburnus).</title>
        <authorList>
            <person name="Zhao H."/>
        </authorList>
    </citation>
    <scope>NUCLEOTIDE SEQUENCE [LARGE SCALE GENOMIC DNA]</scope>
    <source>
        <strain evidence="7">CATC2023</strain>
        <tissue evidence="7">Muscle</tissue>
    </source>
</reference>
<feature type="region of interest" description="Disordered" evidence="6">
    <location>
        <begin position="474"/>
        <end position="505"/>
    </location>
</feature>
<proteinExistence type="inferred from homology"/>
<evidence type="ECO:0000313" key="8">
    <source>
        <dbReference type="Proteomes" id="UP001479290"/>
    </source>
</evidence>
<comment type="similarity">
    <text evidence="4">Belongs to the CEP135/TSGA10 family.</text>
</comment>
<feature type="compositionally biased region" description="Low complexity" evidence="6">
    <location>
        <begin position="486"/>
        <end position="497"/>
    </location>
</feature>
<evidence type="ECO:0000256" key="3">
    <source>
        <dbReference type="ARBA" id="ARBA00023212"/>
    </source>
</evidence>
<evidence type="ECO:0000256" key="2">
    <source>
        <dbReference type="ARBA" id="ARBA00022490"/>
    </source>
</evidence>
<accession>A0AAW1Z6A9</accession>
<feature type="compositionally biased region" description="Basic and acidic residues" evidence="6">
    <location>
        <begin position="1150"/>
        <end position="1171"/>
    </location>
</feature>
<keyword evidence="3" id="KW-0206">Cytoskeleton</keyword>
<dbReference type="CDD" id="cd22292">
    <property type="entry name" value="cc_Cep135_MBD"/>
    <property type="match status" value="1"/>
</dbReference>
<evidence type="ECO:0000256" key="1">
    <source>
        <dbReference type="ARBA" id="ARBA00004114"/>
    </source>
</evidence>
<protein>
    <recommendedName>
        <fullName evidence="9">Centrosomal protein of 135 kDa</fullName>
    </recommendedName>
</protein>
<feature type="coiled-coil region" evidence="5">
    <location>
        <begin position="693"/>
        <end position="888"/>
    </location>
</feature>
<dbReference type="InterPro" id="IPR051877">
    <property type="entry name" value="Centriole_BasalBody_StrucProt"/>
</dbReference>
<keyword evidence="8" id="KW-1185">Reference proteome</keyword>
<dbReference type="AlphaFoldDB" id="A0AAW1Z6A9"/>
<dbReference type="PANTHER" id="PTHR20544:SF1">
    <property type="entry name" value="CENTROSOMAL PROTEIN 135KDA"/>
    <property type="match status" value="1"/>
</dbReference>
<sequence>MTMTTSAERKFVNLRKRLDQLGYRQPLAIESLPLVEKLFSDLVHTTESLRNAKLAAGKTEKESRNVDALLEPYKAENARIVRENNELHLGLLKLREEKDRISRELKAYIRKLDHETSDLKFLNNQYVHKVRSLEKDSKAKTERILQLQEKNMQAVVQTPGGKKRSIPFRRQRMQIDELLPPSGGPIPPSVAQPDDPYIADLLQVADDRIQELQKDVAQLKLDLERAQAGIKHLNTQVEERDKEIERLNRALDGGRPNDVISLEAQNISNEKLIAHLNLQIEYLQETNRSLEQRIDGLQQRKKTVSSEVADLSARNQELCQELTQIDQLAQQLEKDKEMVLETADMELEEAKKEIQRQQRELEDLEEVISTLRRDMADGDHVKDRLRDQLLDLQEQNDKMEGLINFLEEDKKRLQDKIEAMTRADKEMILELERMRARHGMCGKDHSPSHLDAFVKSLEEERDYYKQEVERYRLVRGRTDKSPTPSPGRGRSPRGRGSWYEKRDGDAELSRVMKERDELQSVLLGFEKHIEDIQTRVKLLTAERDQLSSQYQQTQEELRRVQRELESSELQHRIRDDSEQTEAELQRVTAERDMLRDRLKVTQSSALTDRGQEEIRIFDLENTIEMLEREKADLRTQVAVLKESRVAVEKELKSQSAVLVQNVEEATQHRVEIGALRLLQEQMEQSLSDVQHRLSVKTSELQAAHQQIDKLEEKIADLSRHGSSQKDEVATLQNTIASLDREKDALQDDVDQKTESVVLLQEEIHRKEKTLLEVRLTVTDLENSLDQLKGALSSREREIASLRRQLDQSQEELSTVSRDREVALRENRRLQDDLATMTRENQAVHAEMQEALNERDELKLRVHSYISEVARIESLMAAKEQENRDMLERFRNIHTESEDRELKLQQAEGLNNSIRLELLSSDTERRHLRERVSLQDREIQEHLNALQAYEAQVSSLARAMSRLEEEVQAARAEKASVLADLASVRELCVKLDSSKELTVRQLTAKSMELERVTGELEDVRSETELLKKQLDSERRTVRNLETLLSTNRQKEFQTHLSASEKESELKVLKDRLVLADSKTAGHAREVSQLRGKVSQLQTEMDVLKRQLTTERFERERAVQEMRRQGLSFSSLRSSSPLSTSLSPRPTSPERSILRTPEHSVDKTPEKSVSFKE</sequence>
<gene>
    <name evidence="7" type="ORF">ABG768_014178</name>
</gene>
<dbReference type="PANTHER" id="PTHR20544">
    <property type="entry name" value="CENTROSOMAL PROTEIN CEP135"/>
    <property type="match status" value="1"/>
</dbReference>
<organism evidence="7 8">
    <name type="scientific">Culter alburnus</name>
    <name type="common">Topmouth culter</name>
    <dbReference type="NCBI Taxonomy" id="194366"/>
    <lineage>
        <taxon>Eukaryota</taxon>
        <taxon>Metazoa</taxon>
        <taxon>Chordata</taxon>
        <taxon>Craniata</taxon>
        <taxon>Vertebrata</taxon>
        <taxon>Euteleostomi</taxon>
        <taxon>Actinopterygii</taxon>
        <taxon>Neopterygii</taxon>
        <taxon>Teleostei</taxon>
        <taxon>Ostariophysi</taxon>
        <taxon>Cypriniformes</taxon>
        <taxon>Xenocyprididae</taxon>
        <taxon>Xenocypridinae</taxon>
        <taxon>Culter</taxon>
    </lineage>
</organism>
<dbReference type="GO" id="GO:0005814">
    <property type="term" value="C:centriole"/>
    <property type="evidence" value="ECO:0007669"/>
    <property type="project" value="UniProtKB-SubCell"/>
</dbReference>
<feature type="region of interest" description="Disordered" evidence="6">
    <location>
        <begin position="1122"/>
        <end position="1171"/>
    </location>
</feature>
<dbReference type="SUPFAM" id="SSF57997">
    <property type="entry name" value="Tropomyosin"/>
    <property type="match status" value="1"/>
</dbReference>
<evidence type="ECO:0000313" key="7">
    <source>
        <dbReference type="EMBL" id="KAK9956443.1"/>
    </source>
</evidence>
<feature type="coiled-coil region" evidence="5">
    <location>
        <begin position="1008"/>
        <end position="1042"/>
    </location>
</feature>
<comment type="caution">
    <text evidence="7">The sequence shown here is derived from an EMBL/GenBank/DDBJ whole genome shotgun (WGS) entry which is preliminary data.</text>
</comment>
<feature type="coiled-coil region" evidence="5">
    <location>
        <begin position="91"/>
        <end position="150"/>
    </location>
</feature>
<evidence type="ECO:0008006" key="9">
    <source>
        <dbReference type="Google" id="ProtNLM"/>
    </source>
</evidence>
<feature type="coiled-coil region" evidence="5">
    <location>
        <begin position="931"/>
        <end position="979"/>
    </location>
</feature>
<feature type="compositionally biased region" description="Low complexity" evidence="6">
    <location>
        <begin position="1125"/>
        <end position="1149"/>
    </location>
</feature>
<comment type="subcellular location">
    <subcellularLocation>
        <location evidence="1">Cytoplasm</location>
        <location evidence="1">Cytoskeleton</location>
        <location evidence="1">Microtubule organizing center</location>
        <location evidence="1">Centrosome</location>
        <location evidence="1">Centriole</location>
    </subcellularLocation>
</comment>
<dbReference type="Gene3D" id="1.10.287.1490">
    <property type="match status" value="2"/>
</dbReference>
<dbReference type="Proteomes" id="UP001479290">
    <property type="component" value="Unassembled WGS sequence"/>
</dbReference>
<evidence type="ECO:0000256" key="4">
    <source>
        <dbReference type="ARBA" id="ARBA00038123"/>
    </source>
</evidence>
<feature type="coiled-coil region" evidence="5">
    <location>
        <begin position="529"/>
        <end position="650"/>
    </location>
</feature>
<keyword evidence="5" id="KW-0175">Coiled coil</keyword>
<feature type="coiled-coil region" evidence="5">
    <location>
        <begin position="202"/>
        <end position="426"/>
    </location>
</feature>
<name>A0AAW1Z6A9_CULAL</name>
<evidence type="ECO:0000256" key="5">
    <source>
        <dbReference type="SAM" id="Coils"/>
    </source>
</evidence>
<keyword evidence="2" id="KW-0963">Cytoplasm</keyword>
<evidence type="ECO:0000256" key="6">
    <source>
        <dbReference type="SAM" id="MobiDB-lite"/>
    </source>
</evidence>